<dbReference type="AlphaFoldDB" id="A0A382IGI5"/>
<proteinExistence type="predicted"/>
<sequence>PTTEDKQMATVTYRGVEYDTEEYNAKVVAEAAKRERHDLMYRGLKVKSKASPCS</sequence>
<reference evidence="1" key="1">
    <citation type="submission" date="2018-05" db="EMBL/GenBank/DDBJ databases">
        <authorList>
            <person name="Lanie J.A."/>
            <person name="Ng W.-L."/>
            <person name="Kazmierczak K.M."/>
            <person name="Andrzejewski T.M."/>
            <person name="Davidsen T.M."/>
            <person name="Wayne K.J."/>
            <person name="Tettelin H."/>
            <person name="Glass J.I."/>
            <person name="Rusch D."/>
            <person name="Podicherti R."/>
            <person name="Tsui H.-C.T."/>
            <person name="Winkler M.E."/>
        </authorList>
    </citation>
    <scope>NUCLEOTIDE SEQUENCE</scope>
</reference>
<accession>A0A382IGI5</accession>
<organism evidence="1">
    <name type="scientific">marine metagenome</name>
    <dbReference type="NCBI Taxonomy" id="408172"/>
    <lineage>
        <taxon>unclassified sequences</taxon>
        <taxon>metagenomes</taxon>
        <taxon>ecological metagenomes</taxon>
    </lineage>
</organism>
<name>A0A382IGI5_9ZZZZ</name>
<gene>
    <name evidence="1" type="ORF">METZ01_LOCUS251590</name>
</gene>
<evidence type="ECO:0000313" key="1">
    <source>
        <dbReference type="EMBL" id="SVB98736.1"/>
    </source>
</evidence>
<protein>
    <submittedName>
        <fullName evidence="1">Uncharacterized protein</fullName>
    </submittedName>
</protein>
<feature type="non-terminal residue" evidence="1">
    <location>
        <position position="1"/>
    </location>
</feature>
<dbReference type="EMBL" id="UINC01067249">
    <property type="protein sequence ID" value="SVB98736.1"/>
    <property type="molecule type" value="Genomic_DNA"/>
</dbReference>